<keyword evidence="1" id="KW-0808">Transferase</keyword>
<keyword evidence="4" id="KW-0687">Ribonucleoprotein</keyword>
<dbReference type="PANTHER" id="PTHR43877">
    <property type="entry name" value="AMINOALKYLPHOSPHONATE N-ACETYLTRANSFERASE-RELATED-RELATED"/>
    <property type="match status" value="1"/>
</dbReference>
<dbReference type="InterPro" id="IPR000182">
    <property type="entry name" value="GNAT_dom"/>
</dbReference>
<proteinExistence type="predicted"/>
<protein>
    <submittedName>
        <fullName evidence="4">Ribosomal protein S18 acetylase RimI-like enzyme</fullName>
    </submittedName>
</protein>
<name>A0A3E0HLE0_9PSEU</name>
<keyword evidence="2" id="KW-0012">Acyltransferase</keyword>
<evidence type="ECO:0000259" key="3">
    <source>
        <dbReference type="PROSITE" id="PS51186"/>
    </source>
</evidence>
<dbReference type="PANTHER" id="PTHR43877:SF2">
    <property type="entry name" value="AMINOALKYLPHOSPHONATE N-ACETYLTRANSFERASE-RELATED"/>
    <property type="match status" value="1"/>
</dbReference>
<dbReference type="SUPFAM" id="SSF55729">
    <property type="entry name" value="Acyl-CoA N-acyltransferases (Nat)"/>
    <property type="match status" value="1"/>
</dbReference>
<gene>
    <name evidence="4" type="ORF">BCF44_106402</name>
</gene>
<keyword evidence="5" id="KW-1185">Reference proteome</keyword>
<keyword evidence="4" id="KW-0689">Ribosomal protein</keyword>
<organism evidence="4 5">
    <name type="scientific">Kutzneria buriramensis</name>
    <dbReference type="NCBI Taxonomy" id="1045776"/>
    <lineage>
        <taxon>Bacteria</taxon>
        <taxon>Bacillati</taxon>
        <taxon>Actinomycetota</taxon>
        <taxon>Actinomycetes</taxon>
        <taxon>Pseudonocardiales</taxon>
        <taxon>Pseudonocardiaceae</taxon>
        <taxon>Kutzneria</taxon>
    </lineage>
</organism>
<evidence type="ECO:0000256" key="2">
    <source>
        <dbReference type="ARBA" id="ARBA00023315"/>
    </source>
</evidence>
<dbReference type="GO" id="GO:0005840">
    <property type="term" value="C:ribosome"/>
    <property type="evidence" value="ECO:0007669"/>
    <property type="project" value="UniProtKB-KW"/>
</dbReference>
<sequence length="159" mass="17206">MAWTVEAVDPNGPVGGLLIREYFTDIAARYWGRPVTEAEIERVLEDEPSDDLVPPTGLLLAASYDGELGGCGGFRVLSPGVAELTRVFLRPALRGRGGSVALLTAIERAAVAAGLTTARLDTRKDLVEARRLYAGNGYVEIPAYNSSPYADHWFEKRLA</sequence>
<feature type="domain" description="N-acetyltransferase" evidence="3">
    <location>
        <begin position="17"/>
        <end position="159"/>
    </location>
</feature>
<accession>A0A3E0HLE0</accession>
<dbReference type="RefSeq" id="WP_246015308.1">
    <property type="nucleotide sequence ID" value="NZ_CP144375.1"/>
</dbReference>
<evidence type="ECO:0000256" key="1">
    <source>
        <dbReference type="ARBA" id="ARBA00022679"/>
    </source>
</evidence>
<comment type="caution">
    <text evidence="4">The sequence shown here is derived from an EMBL/GenBank/DDBJ whole genome shotgun (WGS) entry which is preliminary data.</text>
</comment>
<dbReference type="InterPro" id="IPR050832">
    <property type="entry name" value="Bact_Acetyltransf"/>
</dbReference>
<dbReference type="Gene3D" id="3.40.630.30">
    <property type="match status" value="1"/>
</dbReference>
<dbReference type="PROSITE" id="PS51186">
    <property type="entry name" value="GNAT"/>
    <property type="match status" value="1"/>
</dbReference>
<dbReference type="Proteomes" id="UP000256269">
    <property type="component" value="Unassembled WGS sequence"/>
</dbReference>
<dbReference type="AlphaFoldDB" id="A0A3E0HLE0"/>
<dbReference type="InterPro" id="IPR016181">
    <property type="entry name" value="Acyl_CoA_acyltransferase"/>
</dbReference>
<reference evidence="4 5" key="1">
    <citation type="submission" date="2018-08" db="EMBL/GenBank/DDBJ databases">
        <title>Genomic Encyclopedia of Archaeal and Bacterial Type Strains, Phase II (KMG-II): from individual species to whole genera.</title>
        <authorList>
            <person name="Goeker M."/>
        </authorList>
    </citation>
    <scope>NUCLEOTIDE SEQUENCE [LARGE SCALE GENOMIC DNA]</scope>
    <source>
        <strain evidence="4 5">DSM 45791</strain>
    </source>
</reference>
<dbReference type="GO" id="GO:0016747">
    <property type="term" value="F:acyltransferase activity, transferring groups other than amino-acyl groups"/>
    <property type="evidence" value="ECO:0007669"/>
    <property type="project" value="InterPro"/>
</dbReference>
<evidence type="ECO:0000313" key="5">
    <source>
        <dbReference type="Proteomes" id="UP000256269"/>
    </source>
</evidence>
<dbReference type="CDD" id="cd04301">
    <property type="entry name" value="NAT_SF"/>
    <property type="match status" value="1"/>
</dbReference>
<evidence type="ECO:0000313" key="4">
    <source>
        <dbReference type="EMBL" id="REH47237.1"/>
    </source>
</evidence>
<dbReference type="Pfam" id="PF00583">
    <property type="entry name" value="Acetyltransf_1"/>
    <property type="match status" value="1"/>
</dbReference>
<dbReference type="EMBL" id="QUNO01000006">
    <property type="protein sequence ID" value="REH47237.1"/>
    <property type="molecule type" value="Genomic_DNA"/>
</dbReference>